<gene>
    <name evidence="13" type="ORF">GGX14DRAFT_700470</name>
</gene>
<feature type="modified residue" description="2',4',5'-topaquinone" evidence="8">
    <location>
        <position position="531"/>
    </location>
</feature>
<sequence length="860" mass="96599">MSESVLPVVKGDPSPIFERHAALARFKTRRAAIFFVLAAAVASFLLFAPESRLRSLKVRFTQHTSGDDDDAVPGRCADTAAIPATAPHANVWRNVDVHEAAVIRKWLWAYKDADGRGFNLTSGMAATDFDNVISLIETFPPPKADVLAYFDHDGESPQRFAKIVLMLGRAVPPAISQYLLGPLPSIISALTLSAAPLELQPLKHIYTRPDVPYNARVFPQNMSYIETFLFDLVAPLQDAMQDLLGGKVGGGSGAGEHFGAPSIIFSGTTPFSYDGSFRRMLIQLRQNAPGAYLKMLDMYFYIDVTVMDPAAWYLVRMVYNRQVFATTEEFLAAYWNGTLQRSARPDVPPASEETWAGRERKGLKRDLDDRAGPRQVSFNGPRFRVDEDNQWVSWMGWSFYLSFARDMGLSLWDVRFRGERILYEISPQEALAVYSGSDPHQSSTVFLDRSFGIGTATRSLMAGYDCSHEALLLPAITHTEAGTLLRPDAICVFERDAGKPLSRHTGYMTGEMGATKGYELVVRTVTTVGNYDYMFDYTFQLDGTIEVRVSASGYLQGAWWDDTQMAYGTKIRDTYMGSLHDHVINYKFDFDIAGTSNSLMAISLENEVVRLPWFEDDWGQDVRQQKIVRKIVANESDALLDYPKNYEGAYVIVNQEELNRWGYPRGYAIHPGMSPIHLTNLDSKRTEHNVNFAKHHLAVSRRKESEPSSSTMWNLNLPGAPPVDFYDFFDGESIEQEDLTTWVNLGTHHIPRAEDSPMTLTNIATSSVLLTPFNFNDWDPAMESMNAILFDVPDPGEAWSADENGVESAYCVPPRLKKFSYPGLTAFEEDGTPGKPARVHQLHRQAESYHAIFFEHWRPE</sequence>
<evidence type="ECO:0000256" key="5">
    <source>
        <dbReference type="ARBA" id="ARBA00023002"/>
    </source>
</evidence>
<evidence type="ECO:0000259" key="11">
    <source>
        <dbReference type="Pfam" id="PF01179"/>
    </source>
</evidence>
<keyword evidence="14" id="KW-1185">Reference proteome</keyword>
<dbReference type="GO" id="GO:0005886">
    <property type="term" value="C:plasma membrane"/>
    <property type="evidence" value="ECO:0007669"/>
    <property type="project" value="TreeGrafter"/>
</dbReference>
<dbReference type="PANTHER" id="PTHR10638">
    <property type="entry name" value="COPPER AMINE OXIDASE"/>
    <property type="match status" value="1"/>
</dbReference>
<feature type="active site" description="Proton acceptor" evidence="7">
    <location>
        <position position="448"/>
    </location>
</feature>
<keyword evidence="5 9" id="KW-0560">Oxidoreductase</keyword>
<feature type="active site" description="Schiff-base intermediate with substrate; via topaquinone" evidence="7">
    <location>
        <position position="531"/>
    </location>
</feature>
<dbReference type="Gene3D" id="3.10.450.40">
    <property type="match status" value="2"/>
</dbReference>
<dbReference type="GO" id="GO:0048038">
    <property type="term" value="F:quinone binding"/>
    <property type="evidence" value="ECO:0007669"/>
    <property type="project" value="InterPro"/>
</dbReference>
<dbReference type="InterPro" id="IPR000269">
    <property type="entry name" value="Cu_amine_oxidase"/>
</dbReference>
<protein>
    <recommendedName>
        <fullName evidence="9">Amine oxidase</fullName>
        <ecNumber evidence="9">1.4.3.-</ecNumber>
    </recommendedName>
</protein>
<evidence type="ECO:0000256" key="8">
    <source>
        <dbReference type="PIRSR" id="PIRSR600269-51"/>
    </source>
</evidence>
<dbReference type="InterPro" id="IPR015798">
    <property type="entry name" value="Cu_amine_oxidase_C"/>
</dbReference>
<feature type="transmembrane region" description="Helical" evidence="10">
    <location>
        <begin position="31"/>
        <end position="49"/>
    </location>
</feature>
<comment type="similarity">
    <text evidence="2 9">Belongs to the copper/topaquinone oxidase family.</text>
</comment>
<keyword evidence="10" id="KW-0812">Transmembrane</keyword>
<dbReference type="AlphaFoldDB" id="A0AAD6V108"/>
<evidence type="ECO:0000313" key="13">
    <source>
        <dbReference type="EMBL" id="KAJ7196797.1"/>
    </source>
</evidence>
<keyword evidence="3 9" id="KW-0479">Metal-binding</keyword>
<evidence type="ECO:0000256" key="4">
    <source>
        <dbReference type="ARBA" id="ARBA00022772"/>
    </source>
</evidence>
<evidence type="ECO:0000256" key="2">
    <source>
        <dbReference type="ARBA" id="ARBA00007983"/>
    </source>
</evidence>
<dbReference type="InterPro" id="IPR049948">
    <property type="entry name" value="Cu_Am_ox_TPQ-bd"/>
</dbReference>
<dbReference type="GO" id="GO:0005507">
    <property type="term" value="F:copper ion binding"/>
    <property type="evidence" value="ECO:0007669"/>
    <property type="project" value="InterPro"/>
</dbReference>
<dbReference type="InterPro" id="IPR015328">
    <property type="entry name" value="DUF1965"/>
</dbReference>
<evidence type="ECO:0000256" key="3">
    <source>
        <dbReference type="ARBA" id="ARBA00022723"/>
    </source>
</evidence>
<dbReference type="EMBL" id="JARJCW010000081">
    <property type="protein sequence ID" value="KAJ7196797.1"/>
    <property type="molecule type" value="Genomic_DNA"/>
</dbReference>
<evidence type="ECO:0000313" key="14">
    <source>
        <dbReference type="Proteomes" id="UP001219525"/>
    </source>
</evidence>
<evidence type="ECO:0000256" key="9">
    <source>
        <dbReference type="RuleBase" id="RU000672"/>
    </source>
</evidence>
<accession>A0AAD6V108</accession>
<keyword evidence="10" id="KW-1133">Transmembrane helix</keyword>
<dbReference type="Pfam" id="PF09248">
    <property type="entry name" value="DUF1965"/>
    <property type="match status" value="1"/>
</dbReference>
<evidence type="ECO:0000256" key="1">
    <source>
        <dbReference type="ARBA" id="ARBA00001935"/>
    </source>
</evidence>
<dbReference type="SUPFAM" id="SSF49998">
    <property type="entry name" value="Amine oxidase catalytic domain"/>
    <property type="match status" value="1"/>
</dbReference>
<name>A0AAD6V108_9AGAR</name>
<organism evidence="13 14">
    <name type="scientific">Mycena pura</name>
    <dbReference type="NCBI Taxonomy" id="153505"/>
    <lineage>
        <taxon>Eukaryota</taxon>
        <taxon>Fungi</taxon>
        <taxon>Dikarya</taxon>
        <taxon>Basidiomycota</taxon>
        <taxon>Agaricomycotina</taxon>
        <taxon>Agaricomycetes</taxon>
        <taxon>Agaricomycetidae</taxon>
        <taxon>Agaricales</taxon>
        <taxon>Marasmiineae</taxon>
        <taxon>Mycenaceae</taxon>
        <taxon>Mycena</taxon>
    </lineage>
</organism>
<keyword evidence="6 9" id="KW-0186">Copper</keyword>
<dbReference type="PROSITE" id="PS01164">
    <property type="entry name" value="COPPER_AMINE_OXID_1"/>
    <property type="match status" value="1"/>
</dbReference>
<dbReference type="GO" id="GO:0009308">
    <property type="term" value="P:amine metabolic process"/>
    <property type="evidence" value="ECO:0007669"/>
    <property type="project" value="UniProtKB-UniRule"/>
</dbReference>
<feature type="domain" description="Copper amine oxidase catalytic" evidence="11">
    <location>
        <begin position="374"/>
        <end position="782"/>
    </location>
</feature>
<dbReference type="Proteomes" id="UP001219525">
    <property type="component" value="Unassembled WGS sequence"/>
</dbReference>
<comment type="cofactor">
    <cofactor evidence="1">
        <name>Cu cation</name>
        <dbReference type="ChEBI" id="CHEBI:23378"/>
    </cofactor>
</comment>
<dbReference type="InterPro" id="IPR036460">
    <property type="entry name" value="Cu_amine_oxidase_C_sf"/>
</dbReference>
<evidence type="ECO:0000256" key="6">
    <source>
        <dbReference type="ARBA" id="ARBA00023008"/>
    </source>
</evidence>
<reference evidence="13" key="1">
    <citation type="submission" date="2023-03" db="EMBL/GenBank/DDBJ databases">
        <title>Massive genome expansion in bonnet fungi (Mycena s.s.) driven by repeated elements and novel gene families across ecological guilds.</title>
        <authorList>
            <consortium name="Lawrence Berkeley National Laboratory"/>
            <person name="Harder C.B."/>
            <person name="Miyauchi S."/>
            <person name="Viragh M."/>
            <person name="Kuo A."/>
            <person name="Thoen E."/>
            <person name="Andreopoulos B."/>
            <person name="Lu D."/>
            <person name="Skrede I."/>
            <person name="Drula E."/>
            <person name="Henrissat B."/>
            <person name="Morin E."/>
            <person name="Kohler A."/>
            <person name="Barry K."/>
            <person name="LaButti K."/>
            <person name="Morin E."/>
            <person name="Salamov A."/>
            <person name="Lipzen A."/>
            <person name="Mereny Z."/>
            <person name="Hegedus B."/>
            <person name="Baldrian P."/>
            <person name="Stursova M."/>
            <person name="Weitz H."/>
            <person name="Taylor A."/>
            <person name="Grigoriev I.V."/>
            <person name="Nagy L.G."/>
            <person name="Martin F."/>
            <person name="Kauserud H."/>
        </authorList>
    </citation>
    <scope>NUCLEOTIDE SEQUENCE</scope>
    <source>
        <strain evidence="13">9144</strain>
    </source>
</reference>
<evidence type="ECO:0000259" key="12">
    <source>
        <dbReference type="Pfam" id="PF09248"/>
    </source>
</evidence>
<dbReference type="PRINTS" id="PR00766">
    <property type="entry name" value="CUDAOXIDASE"/>
</dbReference>
<dbReference type="EC" id="1.4.3.-" evidence="9"/>
<dbReference type="InterPro" id="IPR016182">
    <property type="entry name" value="Cu_amine_oxidase_N-reg"/>
</dbReference>
<proteinExistence type="inferred from homology"/>
<dbReference type="PANTHER" id="PTHR10638:SF20">
    <property type="entry name" value="AMINE OXIDASE"/>
    <property type="match status" value="1"/>
</dbReference>
<comment type="caution">
    <text evidence="13">The sequence shown here is derived from an EMBL/GenBank/DDBJ whole genome shotgun (WGS) entry which is preliminary data.</text>
</comment>
<dbReference type="Gene3D" id="2.70.98.20">
    <property type="entry name" value="Copper amine oxidase, catalytic domain"/>
    <property type="match status" value="1"/>
</dbReference>
<evidence type="ECO:0000256" key="10">
    <source>
        <dbReference type="SAM" id="Phobius"/>
    </source>
</evidence>
<keyword evidence="10" id="KW-0472">Membrane</keyword>
<dbReference type="SUPFAM" id="SSF54416">
    <property type="entry name" value="Amine oxidase N-terminal region"/>
    <property type="match status" value="2"/>
</dbReference>
<dbReference type="GO" id="GO:0008131">
    <property type="term" value="F:primary methylamine oxidase activity"/>
    <property type="evidence" value="ECO:0007669"/>
    <property type="project" value="InterPro"/>
</dbReference>
<feature type="domain" description="DUF1965" evidence="12">
    <location>
        <begin position="296"/>
        <end position="342"/>
    </location>
</feature>
<dbReference type="Pfam" id="PF01179">
    <property type="entry name" value="Cu_amine_oxid"/>
    <property type="match status" value="1"/>
</dbReference>
<keyword evidence="4 7" id="KW-0801">TPQ</keyword>
<comment type="PTM">
    <text evidence="8 9">Topaquinone (TPQ) is generated by copper-dependent autoxidation of a specific tyrosyl residue.</text>
</comment>
<evidence type="ECO:0000256" key="7">
    <source>
        <dbReference type="PIRSR" id="PIRSR600269-50"/>
    </source>
</evidence>
<comment type="cofactor">
    <cofactor evidence="9">
        <name>Cu cation</name>
        <dbReference type="ChEBI" id="CHEBI:23378"/>
    </cofactor>
    <text evidence="9">Contains 1 topaquinone per subunit.</text>
</comment>